<evidence type="ECO:0000313" key="2">
    <source>
        <dbReference type="EMBL" id="WOB06541.1"/>
    </source>
</evidence>
<dbReference type="EMBL" id="CP136336">
    <property type="protein sequence ID" value="WOB06541.1"/>
    <property type="molecule type" value="Genomic_DNA"/>
</dbReference>
<protein>
    <recommendedName>
        <fullName evidence="4">DUF2909 domain-containing protein</fullName>
    </recommendedName>
</protein>
<evidence type="ECO:0000313" key="3">
    <source>
        <dbReference type="Proteomes" id="UP001303946"/>
    </source>
</evidence>
<keyword evidence="1" id="KW-0472">Membrane</keyword>
<name>A0ABZ0CNH0_9BURK</name>
<keyword evidence="1" id="KW-1133">Transmembrane helix</keyword>
<feature type="transmembrane region" description="Helical" evidence="1">
    <location>
        <begin position="38"/>
        <end position="57"/>
    </location>
</feature>
<dbReference type="RefSeq" id="WP_316699031.1">
    <property type="nucleotide sequence ID" value="NZ_CP136336.1"/>
</dbReference>
<accession>A0ABZ0CNH0</accession>
<keyword evidence="3" id="KW-1185">Reference proteome</keyword>
<reference evidence="2 3" key="1">
    <citation type="submission" date="2023-10" db="EMBL/GenBank/DDBJ databases">
        <title>Bacteria for the degradation of biodegradable plastic PBAT(Polybutylene adipate terephthalate).</title>
        <authorList>
            <person name="Weon H.-Y."/>
            <person name="Yeon J."/>
        </authorList>
    </citation>
    <scope>NUCLEOTIDE SEQUENCE [LARGE SCALE GENOMIC DNA]</scope>
    <source>
        <strain evidence="2 3">SBD 7-3</strain>
    </source>
</reference>
<keyword evidence="1" id="KW-0812">Transmembrane</keyword>
<proteinExistence type="predicted"/>
<sequence>MKHLLILLAIIFICYFVWQITSPKKRRKGLRLITRHAIRLGALIVVALVLFAIAYYAPSTSII</sequence>
<evidence type="ECO:0000256" key="1">
    <source>
        <dbReference type="SAM" id="Phobius"/>
    </source>
</evidence>
<gene>
    <name evidence="2" type="ORF">RXV79_16600</name>
</gene>
<organism evidence="2 3">
    <name type="scientific">Piscinibacter gummiphilus</name>
    <dbReference type="NCBI Taxonomy" id="946333"/>
    <lineage>
        <taxon>Bacteria</taxon>
        <taxon>Pseudomonadati</taxon>
        <taxon>Pseudomonadota</taxon>
        <taxon>Betaproteobacteria</taxon>
        <taxon>Burkholderiales</taxon>
        <taxon>Sphaerotilaceae</taxon>
        <taxon>Piscinibacter</taxon>
    </lineage>
</organism>
<evidence type="ECO:0008006" key="4">
    <source>
        <dbReference type="Google" id="ProtNLM"/>
    </source>
</evidence>
<dbReference type="Proteomes" id="UP001303946">
    <property type="component" value="Chromosome"/>
</dbReference>